<dbReference type="InterPro" id="IPR023299">
    <property type="entry name" value="ATPase_P-typ_cyto_dom_N"/>
</dbReference>
<keyword evidence="9 12" id="KW-1133">Transmembrane helix</keyword>
<evidence type="ECO:0000256" key="2">
    <source>
        <dbReference type="ARBA" id="ARBA00005675"/>
    </source>
</evidence>
<sequence length="131" mass="14044">MDLLGKQLSFYSFGIIGIIMLVGWLLGKDILEMFTISVSLAVAAIPEGLPIVVTVTLALGVMRMVKKRAIVKKLPIVETLGCCNVICSDKTGTLTKNEMTVTHIFTSDGLHAEVTGVGYNQFGEVIVDGDV</sequence>
<dbReference type="GO" id="GO:0016020">
    <property type="term" value="C:membrane"/>
    <property type="evidence" value="ECO:0007669"/>
    <property type="project" value="UniProtKB-SubCell"/>
</dbReference>
<dbReference type="InterPro" id="IPR023214">
    <property type="entry name" value="HAD_sf"/>
</dbReference>
<keyword evidence="6" id="KW-0067">ATP-binding</keyword>
<keyword evidence="7" id="KW-0460">Magnesium</keyword>
<evidence type="ECO:0000256" key="7">
    <source>
        <dbReference type="ARBA" id="ARBA00022842"/>
    </source>
</evidence>
<dbReference type="EMBL" id="NBAG03000036">
    <property type="protein sequence ID" value="PNI96122.1"/>
    <property type="molecule type" value="Genomic_DNA"/>
</dbReference>
<keyword evidence="5" id="KW-0547">Nucleotide-binding</keyword>
<name>A0A2J8QIN2_PANTR</name>
<feature type="transmembrane region" description="Helical" evidence="12">
    <location>
        <begin position="9"/>
        <end position="27"/>
    </location>
</feature>
<dbReference type="InterPro" id="IPR018303">
    <property type="entry name" value="ATPase_P-typ_P_site"/>
</dbReference>
<dbReference type="NCBIfam" id="TIGR01494">
    <property type="entry name" value="ATPase_P-type"/>
    <property type="match status" value="1"/>
</dbReference>
<comment type="catalytic activity">
    <reaction evidence="11">
        <text>Ca(2+)(in) + ATP + H2O = Ca(2+)(out) + ADP + phosphate + H(+)</text>
        <dbReference type="Rhea" id="RHEA:18105"/>
        <dbReference type="ChEBI" id="CHEBI:15377"/>
        <dbReference type="ChEBI" id="CHEBI:15378"/>
        <dbReference type="ChEBI" id="CHEBI:29108"/>
        <dbReference type="ChEBI" id="CHEBI:30616"/>
        <dbReference type="ChEBI" id="CHEBI:43474"/>
        <dbReference type="ChEBI" id="CHEBI:456216"/>
        <dbReference type="EC" id="7.2.2.10"/>
    </reaction>
    <physiologicalReaction direction="left-to-right" evidence="11">
        <dbReference type="Rhea" id="RHEA:18106"/>
    </physiologicalReaction>
</comment>
<dbReference type="InterPro" id="IPR001757">
    <property type="entry name" value="P_typ_ATPase"/>
</dbReference>
<evidence type="ECO:0000256" key="5">
    <source>
        <dbReference type="ARBA" id="ARBA00022741"/>
    </source>
</evidence>
<organism evidence="13">
    <name type="scientific">Pan troglodytes</name>
    <name type="common">Chimpanzee</name>
    <dbReference type="NCBI Taxonomy" id="9598"/>
    <lineage>
        <taxon>Eukaryota</taxon>
        <taxon>Metazoa</taxon>
        <taxon>Chordata</taxon>
        <taxon>Craniata</taxon>
        <taxon>Vertebrata</taxon>
        <taxon>Euteleostomi</taxon>
        <taxon>Mammalia</taxon>
        <taxon>Eutheria</taxon>
        <taxon>Euarchontoglires</taxon>
        <taxon>Primates</taxon>
        <taxon>Haplorrhini</taxon>
        <taxon>Catarrhini</taxon>
        <taxon>Hominidae</taxon>
        <taxon>Pan</taxon>
    </lineage>
</organism>
<evidence type="ECO:0000313" key="13">
    <source>
        <dbReference type="EMBL" id="PNI96122.1"/>
    </source>
</evidence>
<dbReference type="Gene3D" id="3.40.50.1000">
    <property type="entry name" value="HAD superfamily/HAD-like"/>
    <property type="match status" value="1"/>
</dbReference>
<reference evidence="13" key="1">
    <citation type="submission" date="2017-12" db="EMBL/GenBank/DDBJ databases">
        <title>High-resolution comparative analysis of great ape genomes.</title>
        <authorList>
            <person name="Pollen A."/>
            <person name="Hastie A."/>
            <person name="Hormozdiari F."/>
            <person name="Dougherty M."/>
            <person name="Liu R."/>
            <person name="Chaisson M."/>
            <person name="Hoppe E."/>
            <person name="Hill C."/>
            <person name="Pang A."/>
            <person name="Hillier L."/>
            <person name="Baker C."/>
            <person name="Armstrong J."/>
            <person name="Shendure J."/>
            <person name="Paten B."/>
            <person name="Wilson R."/>
            <person name="Chao H."/>
            <person name="Schneider V."/>
            <person name="Ventura M."/>
            <person name="Kronenberg Z."/>
            <person name="Murali S."/>
            <person name="Gordon D."/>
            <person name="Cantsilieris S."/>
            <person name="Munson K."/>
            <person name="Nelson B."/>
            <person name="Raja A."/>
            <person name="Underwood J."/>
            <person name="Diekhans M."/>
            <person name="Fiddes I."/>
            <person name="Haussler D."/>
            <person name="Eichler E."/>
        </authorList>
    </citation>
    <scope>NUCLEOTIDE SEQUENCE [LARGE SCALE GENOMIC DNA]</scope>
    <source>
        <strain evidence="13">Yerkes chimp pedigree #C0471</strain>
    </source>
</reference>
<keyword evidence="3" id="KW-0813">Transport</keyword>
<evidence type="ECO:0000256" key="8">
    <source>
        <dbReference type="ARBA" id="ARBA00022967"/>
    </source>
</evidence>
<dbReference type="PANTHER" id="PTHR42861">
    <property type="entry name" value="CALCIUM-TRANSPORTING ATPASE"/>
    <property type="match status" value="1"/>
</dbReference>
<dbReference type="GO" id="GO:0005524">
    <property type="term" value="F:ATP binding"/>
    <property type="evidence" value="ECO:0007669"/>
    <property type="project" value="UniProtKB-KW"/>
</dbReference>
<dbReference type="SUPFAM" id="SSF81660">
    <property type="entry name" value="Metal cation-transporting ATPase, ATP-binding domain N"/>
    <property type="match status" value="1"/>
</dbReference>
<dbReference type="GO" id="GO:0005388">
    <property type="term" value="F:P-type calcium transporter activity"/>
    <property type="evidence" value="ECO:0007669"/>
    <property type="project" value="UniProtKB-EC"/>
</dbReference>
<dbReference type="GO" id="GO:0016887">
    <property type="term" value="F:ATP hydrolysis activity"/>
    <property type="evidence" value="ECO:0007669"/>
    <property type="project" value="InterPro"/>
</dbReference>
<dbReference type="InterPro" id="IPR036412">
    <property type="entry name" value="HAD-like_sf"/>
</dbReference>
<dbReference type="InterPro" id="IPR023298">
    <property type="entry name" value="ATPase_P-typ_TM_dom_sf"/>
</dbReference>
<proteinExistence type="inferred from homology"/>
<dbReference type="Gene3D" id="1.20.1110.10">
    <property type="entry name" value="Calcium-transporting ATPase, transmembrane domain"/>
    <property type="match status" value="1"/>
</dbReference>
<protein>
    <submittedName>
        <fullName evidence="13">ATP2C1 isoform 19</fullName>
    </submittedName>
</protein>
<keyword evidence="8" id="KW-1278">Translocase</keyword>
<evidence type="ECO:0000256" key="12">
    <source>
        <dbReference type="SAM" id="Phobius"/>
    </source>
</evidence>
<comment type="caution">
    <text evidence="13">The sequence shown here is derived from an EMBL/GenBank/DDBJ whole genome shotgun (WGS) entry which is preliminary data.</text>
</comment>
<evidence type="ECO:0000256" key="6">
    <source>
        <dbReference type="ARBA" id="ARBA00022840"/>
    </source>
</evidence>
<gene>
    <name evidence="13" type="ORF">CK820_G0029971</name>
</gene>
<evidence type="ECO:0000256" key="9">
    <source>
        <dbReference type="ARBA" id="ARBA00022989"/>
    </source>
</evidence>
<keyword evidence="4 12" id="KW-0812">Transmembrane</keyword>
<evidence type="ECO:0000256" key="10">
    <source>
        <dbReference type="ARBA" id="ARBA00023136"/>
    </source>
</evidence>
<accession>A0A2J8QIN2</accession>
<dbReference type="PROSITE" id="PS00154">
    <property type="entry name" value="ATPASE_E1_E2"/>
    <property type="match status" value="1"/>
</dbReference>
<evidence type="ECO:0000256" key="4">
    <source>
        <dbReference type="ARBA" id="ARBA00022692"/>
    </source>
</evidence>
<keyword evidence="10 12" id="KW-0472">Membrane</keyword>
<comment type="subcellular location">
    <subcellularLocation>
        <location evidence="1">Membrane</location>
        <topology evidence="1">Multi-pass membrane protein</topology>
    </subcellularLocation>
</comment>
<dbReference type="SUPFAM" id="SSF56784">
    <property type="entry name" value="HAD-like"/>
    <property type="match status" value="1"/>
</dbReference>
<dbReference type="SUPFAM" id="SSF81665">
    <property type="entry name" value="Calcium ATPase, transmembrane domain M"/>
    <property type="match status" value="1"/>
</dbReference>
<feature type="non-terminal residue" evidence="13">
    <location>
        <position position="131"/>
    </location>
</feature>
<dbReference type="SMR" id="A0A2J8QIN2"/>
<dbReference type="FunFam" id="3.40.50.1000:FF:000001">
    <property type="entry name" value="Phospholipid-transporting ATPase IC"/>
    <property type="match status" value="1"/>
</dbReference>
<dbReference type="Gene3D" id="3.40.1110.10">
    <property type="entry name" value="Calcium-transporting ATPase, cytoplasmic domain N"/>
    <property type="match status" value="1"/>
</dbReference>
<comment type="similarity">
    <text evidence="2">Belongs to the cation transport ATPase (P-type) (TC 3.A.3) family. Type IIA subfamily.</text>
</comment>
<feature type="transmembrane region" description="Helical" evidence="12">
    <location>
        <begin position="33"/>
        <end position="62"/>
    </location>
</feature>
<evidence type="ECO:0000256" key="3">
    <source>
        <dbReference type="ARBA" id="ARBA00022448"/>
    </source>
</evidence>
<evidence type="ECO:0000256" key="1">
    <source>
        <dbReference type="ARBA" id="ARBA00004141"/>
    </source>
</evidence>
<evidence type="ECO:0000256" key="11">
    <source>
        <dbReference type="ARBA" id="ARBA00047282"/>
    </source>
</evidence>
<dbReference type="AlphaFoldDB" id="A0A2J8QIN2"/>